<feature type="domain" description="PilY1 beta-propeller" evidence="8">
    <location>
        <begin position="662"/>
        <end position="936"/>
    </location>
</feature>
<dbReference type="RefSeq" id="WP_280580354.1">
    <property type="nucleotide sequence ID" value="NZ_JARXRO010000020.1"/>
</dbReference>
<evidence type="ECO:0000256" key="5">
    <source>
        <dbReference type="ARBA" id="ARBA00022837"/>
    </source>
</evidence>
<sequence length="1105" mass="118330">MKTRSINSRRRSVRGSGRSWWAAPFALLSTLLALPASAGIAIPDQPLIIGSRIPPNILFLLDNSGSMADTFLPDGIPTGWARQAYTRNRIYYNPNVVYQPWVDSTGAVMTGGQDYRNAYSHIVLVPPFNNGTTDLRDSEQTFYVPKNSAGDLTDLANYWRYQIHEDEVIVRSEWTTRSGGWPSYNQGLSNRNCSTGGGTNWRNCTEALPTTRTAAQERRNFATWYSYHRSRSKVAKAAVGRAFAEIGGEYRVGYRNIWNDMRTSGSSGGVNWGSHPISQSKPIPVAWNKGLFEDPNGPGGADNNKTAWYQRLYAEDAADSTPLREALYNAGKYFEDDSSSTGPWGEGIGGAAVDHFACRQNYTILTTDGYRNDSDGWSKVGEEDNSEGEVITSPFGDSYQYVPTAPYASEHSSNLADIAMRFWKRDLRPDLDNVVAKTPANPAFWQHMVTFGISLGAAGTLDPESDLPALTAGTKSWPYHTNLNPRSIDDFWHASVNGRGKFVVASDADEFSQALRGALSEIATRDSSFSNVASNSVSLDTGSQVFNASYVTGTWTGTLAAREVTASGVEADPDWTASLPDWDDRKIFTSTGTAGAQFPTTAQRALLGRTGGSLNFPVTAADNADYIKGDESNEASEGGLLRNRSTKLGDIIGSSPAYVKDTNTLYVGANDGMLHAFDASNGRELFAYVPNIINFGHLSTLSRGDYSHKFFVDGPVVVSSRSLTPAKNILIGSLGRGGKGLFALDVTAPGTVNAAGLFKWERSNTPGGHMGLVLNKPLLSRVGTGVVAAVFGNGINSTNDRAALMVLNAETGAVIAEIDTGAGSAAAPNGLSAVTGIVGADGRTLAYAYAGDMLGNVWKFDLTDASPAAWTATRLFTATNDDGAAQPISGAITIASHPIRSQRWLFFGTGRYLTADDISTSGADVQSMYGFIDEGAAIERSDLTERTIAVTDESLNGYPVRAFEERSGLPVDSKGWYIDLPESGERIIQDAQVVSTFLVTASMIPSGNACNPDGGGYINALDAFTGTSAGASYFDLGGEAGTDDSVIGDDDLPVGSVDVRTGMPTLPNLLRGLIVVGGTGSGNLRGLRTLTPRWDRASWREIRGE</sequence>
<comment type="subcellular location">
    <subcellularLocation>
        <location evidence="1">Fimbrium</location>
    </subcellularLocation>
</comment>
<name>A0ABT6JXX0_9GAMM</name>
<keyword evidence="10" id="KW-1185">Reference proteome</keyword>
<reference evidence="9 10" key="1">
    <citation type="submission" date="2023-04" db="EMBL/GenBank/DDBJ databases">
        <title>Luteimonas sp. M1R5S59.</title>
        <authorList>
            <person name="Sun J.-Q."/>
        </authorList>
    </citation>
    <scope>NUCLEOTIDE SEQUENCE [LARGE SCALE GENOMIC DNA]</scope>
    <source>
        <strain evidence="9 10">M1R5S59</strain>
    </source>
</reference>
<dbReference type="SMART" id="SM00564">
    <property type="entry name" value="PQQ"/>
    <property type="match status" value="3"/>
</dbReference>
<dbReference type="Proteomes" id="UP001156873">
    <property type="component" value="Unassembled WGS sequence"/>
</dbReference>
<evidence type="ECO:0000256" key="1">
    <source>
        <dbReference type="ARBA" id="ARBA00004561"/>
    </source>
</evidence>
<evidence type="ECO:0000256" key="6">
    <source>
        <dbReference type="ARBA" id="ARBA00023263"/>
    </source>
</evidence>
<comment type="caution">
    <text evidence="9">The sequence shown here is derived from an EMBL/GenBank/DDBJ whole genome shotgun (WGS) entry which is preliminary data.</text>
</comment>
<dbReference type="InterPro" id="IPR011047">
    <property type="entry name" value="Quinoprotein_ADH-like_sf"/>
</dbReference>
<dbReference type="SUPFAM" id="SSF50998">
    <property type="entry name" value="Quinoprotein alcohol dehydrogenase-like"/>
    <property type="match status" value="1"/>
</dbReference>
<accession>A0ABT6JXX0</accession>
<keyword evidence="4" id="KW-0479">Metal-binding</keyword>
<protein>
    <submittedName>
        <fullName evidence="9">PilC/PilY family type IV pilus protein</fullName>
    </submittedName>
</protein>
<evidence type="ECO:0000313" key="10">
    <source>
        <dbReference type="Proteomes" id="UP001156873"/>
    </source>
</evidence>
<dbReference type="InterPro" id="IPR015943">
    <property type="entry name" value="WD40/YVTN_repeat-like_dom_sf"/>
</dbReference>
<evidence type="ECO:0000256" key="4">
    <source>
        <dbReference type="ARBA" id="ARBA00022723"/>
    </source>
</evidence>
<evidence type="ECO:0000256" key="7">
    <source>
        <dbReference type="SAM" id="MobiDB-lite"/>
    </source>
</evidence>
<dbReference type="InterPro" id="IPR018391">
    <property type="entry name" value="PQQ_b-propeller_rpt"/>
</dbReference>
<dbReference type="InterPro" id="IPR008707">
    <property type="entry name" value="B-propeller_PilY1"/>
</dbReference>
<evidence type="ECO:0000256" key="3">
    <source>
        <dbReference type="ARBA" id="ARBA00022558"/>
    </source>
</evidence>
<keyword evidence="6" id="KW-0281">Fimbrium</keyword>
<proteinExistence type="inferred from homology"/>
<dbReference type="Pfam" id="PF05567">
    <property type="entry name" value="T4P_PilY1"/>
    <property type="match status" value="1"/>
</dbReference>
<evidence type="ECO:0000313" key="9">
    <source>
        <dbReference type="EMBL" id="MDH5835549.1"/>
    </source>
</evidence>
<gene>
    <name evidence="9" type="ORF">QFW81_16680</name>
</gene>
<organism evidence="9 10">
    <name type="scientific">Luteimonas kalidii</name>
    <dbReference type="NCBI Taxonomy" id="3042025"/>
    <lineage>
        <taxon>Bacteria</taxon>
        <taxon>Pseudomonadati</taxon>
        <taxon>Pseudomonadota</taxon>
        <taxon>Gammaproteobacteria</taxon>
        <taxon>Lysobacterales</taxon>
        <taxon>Lysobacteraceae</taxon>
        <taxon>Luteimonas</taxon>
    </lineage>
</organism>
<dbReference type="Gene3D" id="2.130.10.10">
    <property type="entry name" value="YVTN repeat-like/Quinoprotein amine dehydrogenase"/>
    <property type="match status" value="1"/>
</dbReference>
<keyword evidence="3" id="KW-1029">Fimbrium biogenesis</keyword>
<evidence type="ECO:0000256" key="2">
    <source>
        <dbReference type="ARBA" id="ARBA00008387"/>
    </source>
</evidence>
<dbReference type="EMBL" id="JARXRO010000020">
    <property type="protein sequence ID" value="MDH5835549.1"/>
    <property type="molecule type" value="Genomic_DNA"/>
</dbReference>
<feature type="region of interest" description="Disordered" evidence="7">
    <location>
        <begin position="376"/>
        <end position="395"/>
    </location>
</feature>
<keyword evidence="5" id="KW-0106">Calcium</keyword>
<comment type="similarity">
    <text evidence="2">Belongs to the PilY1 family.</text>
</comment>
<evidence type="ECO:0000259" key="8">
    <source>
        <dbReference type="Pfam" id="PF05567"/>
    </source>
</evidence>